<evidence type="ECO:0000256" key="5">
    <source>
        <dbReference type="ARBA" id="ARBA00022862"/>
    </source>
</evidence>
<evidence type="ECO:0000256" key="11">
    <source>
        <dbReference type="ARBA" id="ARBA00042639"/>
    </source>
</evidence>
<evidence type="ECO:0000256" key="1">
    <source>
        <dbReference type="ARBA" id="ARBA00003330"/>
    </source>
</evidence>
<gene>
    <name evidence="14" type="ORF">ENV52_08630</name>
</gene>
<evidence type="ECO:0000256" key="2">
    <source>
        <dbReference type="ARBA" id="ARBA00011245"/>
    </source>
</evidence>
<sequence length="155" mass="16810">MAKLSPKDPAPAFTLLDQEGKTVALQDFLGRKLLLYFYPKANTPGCTRQACSIRDAREELAAAGVVALGISPDPPGVQKKFAAHHALDFPLLSDPEHLAARAYGAWGEKTLYGKKTQGIIRSAFLIDEKGRIIGAWYKVKPEDTVPLALKALSHA</sequence>
<evidence type="ECO:0000256" key="8">
    <source>
        <dbReference type="ARBA" id="ARBA00023284"/>
    </source>
</evidence>
<proteinExistence type="inferred from homology"/>
<dbReference type="InterPro" id="IPR050924">
    <property type="entry name" value="Peroxiredoxin_BCP/PrxQ"/>
</dbReference>
<keyword evidence="4 14" id="KW-0575">Peroxidase</keyword>
<evidence type="ECO:0000256" key="7">
    <source>
        <dbReference type="ARBA" id="ARBA00023157"/>
    </source>
</evidence>
<evidence type="ECO:0000256" key="3">
    <source>
        <dbReference type="ARBA" id="ARBA00013017"/>
    </source>
</evidence>
<dbReference type="InterPro" id="IPR013766">
    <property type="entry name" value="Thioredoxin_domain"/>
</dbReference>
<dbReference type="GO" id="GO:0045454">
    <property type="term" value="P:cell redox homeostasis"/>
    <property type="evidence" value="ECO:0007669"/>
    <property type="project" value="TreeGrafter"/>
</dbReference>
<dbReference type="FunFam" id="3.40.30.10:FF:000007">
    <property type="entry name" value="Thioredoxin-dependent thiol peroxidase"/>
    <property type="match status" value="1"/>
</dbReference>
<evidence type="ECO:0000313" key="14">
    <source>
        <dbReference type="EMBL" id="HHS29750.1"/>
    </source>
</evidence>
<dbReference type="Gene3D" id="3.40.30.10">
    <property type="entry name" value="Glutaredoxin"/>
    <property type="match status" value="1"/>
</dbReference>
<comment type="catalytic activity">
    <reaction evidence="12">
        <text>a hydroperoxide + [thioredoxin]-dithiol = an alcohol + [thioredoxin]-disulfide + H2O</text>
        <dbReference type="Rhea" id="RHEA:62620"/>
        <dbReference type="Rhea" id="RHEA-COMP:10698"/>
        <dbReference type="Rhea" id="RHEA-COMP:10700"/>
        <dbReference type="ChEBI" id="CHEBI:15377"/>
        <dbReference type="ChEBI" id="CHEBI:29950"/>
        <dbReference type="ChEBI" id="CHEBI:30879"/>
        <dbReference type="ChEBI" id="CHEBI:35924"/>
        <dbReference type="ChEBI" id="CHEBI:50058"/>
        <dbReference type="EC" id="1.11.1.24"/>
    </reaction>
</comment>
<comment type="subunit">
    <text evidence="2">Monomer.</text>
</comment>
<organism evidence="14">
    <name type="scientific">Desulfobacca acetoxidans</name>
    <dbReference type="NCBI Taxonomy" id="60893"/>
    <lineage>
        <taxon>Bacteria</taxon>
        <taxon>Pseudomonadati</taxon>
        <taxon>Thermodesulfobacteriota</taxon>
        <taxon>Desulfobaccia</taxon>
        <taxon>Desulfobaccales</taxon>
        <taxon>Desulfobaccaceae</taxon>
        <taxon>Desulfobacca</taxon>
    </lineage>
</organism>
<reference evidence="14" key="1">
    <citation type="journal article" date="2020" name="mSystems">
        <title>Genome- and Community-Level Interaction Insights into Carbon Utilization and Element Cycling Functions of Hydrothermarchaeota in Hydrothermal Sediment.</title>
        <authorList>
            <person name="Zhou Z."/>
            <person name="Liu Y."/>
            <person name="Xu W."/>
            <person name="Pan J."/>
            <person name="Luo Z.H."/>
            <person name="Li M."/>
        </authorList>
    </citation>
    <scope>NUCLEOTIDE SEQUENCE [LARGE SCALE GENOMIC DNA]</scope>
    <source>
        <strain evidence="14">SpSt-767</strain>
    </source>
</reference>
<protein>
    <recommendedName>
        <fullName evidence="3">thioredoxin-dependent peroxiredoxin</fullName>
        <ecNumber evidence="3">1.11.1.24</ecNumber>
    </recommendedName>
    <alternativeName>
        <fullName evidence="9">Thioredoxin peroxidase</fullName>
    </alternativeName>
    <alternativeName>
        <fullName evidence="11">Thioredoxin-dependent peroxiredoxin Bcp</fullName>
    </alternativeName>
</protein>
<comment type="similarity">
    <text evidence="10">Belongs to the peroxiredoxin family. BCP/PrxQ subfamily.</text>
</comment>
<dbReference type="SUPFAM" id="SSF52833">
    <property type="entry name" value="Thioredoxin-like"/>
    <property type="match status" value="1"/>
</dbReference>
<evidence type="ECO:0000256" key="10">
    <source>
        <dbReference type="ARBA" id="ARBA00038489"/>
    </source>
</evidence>
<keyword evidence="7" id="KW-1015">Disulfide bond</keyword>
<dbReference type="NCBIfam" id="NF006960">
    <property type="entry name" value="PRK09437.1"/>
    <property type="match status" value="1"/>
</dbReference>
<evidence type="ECO:0000256" key="9">
    <source>
        <dbReference type="ARBA" id="ARBA00032824"/>
    </source>
</evidence>
<dbReference type="GO" id="GO:0005737">
    <property type="term" value="C:cytoplasm"/>
    <property type="evidence" value="ECO:0007669"/>
    <property type="project" value="TreeGrafter"/>
</dbReference>
<dbReference type="GO" id="GO:0008379">
    <property type="term" value="F:thioredoxin peroxidase activity"/>
    <property type="evidence" value="ECO:0007669"/>
    <property type="project" value="TreeGrafter"/>
</dbReference>
<dbReference type="InterPro" id="IPR036249">
    <property type="entry name" value="Thioredoxin-like_sf"/>
</dbReference>
<evidence type="ECO:0000259" key="13">
    <source>
        <dbReference type="PROSITE" id="PS51352"/>
    </source>
</evidence>
<dbReference type="PROSITE" id="PS51352">
    <property type="entry name" value="THIOREDOXIN_2"/>
    <property type="match status" value="1"/>
</dbReference>
<feature type="domain" description="Thioredoxin" evidence="13">
    <location>
        <begin position="4"/>
        <end position="155"/>
    </location>
</feature>
<comment type="caution">
    <text evidence="14">The sequence shown here is derived from an EMBL/GenBank/DDBJ whole genome shotgun (WGS) entry which is preliminary data.</text>
</comment>
<evidence type="ECO:0000256" key="4">
    <source>
        <dbReference type="ARBA" id="ARBA00022559"/>
    </source>
</evidence>
<evidence type="ECO:0000256" key="6">
    <source>
        <dbReference type="ARBA" id="ARBA00023002"/>
    </source>
</evidence>
<dbReference type="PANTHER" id="PTHR42801:SF4">
    <property type="entry name" value="AHPC_TSA FAMILY PROTEIN"/>
    <property type="match status" value="1"/>
</dbReference>
<keyword evidence="8" id="KW-0676">Redox-active center</keyword>
<dbReference type="Pfam" id="PF00578">
    <property type="entry name" value="AhpC-TSA"/>
    <property type="match status" value="1"/>
</dbReference>
<dbReference type="AlphaFoldDB" id="A0A7V6A3Y2"/>
<name>A0A7V6A3Y2_9BACT</name>
<keyword evidence="6 14" id="KW-0560">Oxidoreductase</keyword>
<keyword evidence="5" id="KW-0049">Antioxidant</keyword>
<dbReference type="InterPro" id="IPR000866">
    <property type="entry name" value="AhpC/TSA"/>
</dbReference>
<dbReference type="EC" id="1.11.1.24" evidence="3"/>
<comment type="function">
    <text evidence="1">Thiol-specific peroxidase that catalyzes the reduction of hydrogen peroxide and organic hydroperoxides to water and alcohols, respectively. Plays a role in cell protection against oxidative stress by detoxifying peroxides and as sensor of hydrogen peroxide-mediated signaling events.</text>
</comment>
<evidence type="ECO:0000256" key="12">
    <source>
        <dbReference type="ARBA" id="ARBA00049091"/>
    </source>
</evidence>
<dbReference type="EMBL" id="DTGR01000137">
    <property type="protein sequence ID" value="HHS29750.1"/>
    <property type="molecule type" value="Genomic_DNA"/>
</dbReference>
<dbReference type="CDD" id="cd03017">
    <property type="entry name" value="PRX_BCP"/>
    <property type="match status" value="1"/>
</dbReference>
<accession>A0A7V6A3Y2</accession>
<dbReference type="GO" id="GO:0034599">
    <property type="term" value="P:cellular response to oxidative stress"/>
    <property type="evidence" value="ECO:0007669"/>
    <property type="project" value="TreeGrafter"/>
</dbReference>
<dbReference type="PANTHER" id="PTHR42801">
    <property type="entry name" value="THIOREDOXIN-DEPENDENT PEROXIDE REDUCTASE"/>
    <property type="match status" value="1"/>
</dbReference>